<dbReference type="EMBL" id="OX365760">
    <property type="protein sequence ID" value="CAI4038176.1"/>
    <property type="molecule type" value="Genomic_DNA"/>
</dbReference>
<evidence type="ECO:0000256" key="7">
    <source>
        <dbReference type="ARBA" id="ARBA00022777"/>
    </source>
</evidence>
<dbReference type="Proteomes" id="UP001161438">
    <property type="component" value="Chromosome 4"/>
</dbReference>
<accession>A0AA35NH03</accession>
<evidence type="ECO:0000256" key="2">
    <source>
        <dbReference type="ARBA" id="ARBA00008305"/>
    </source>
</evidence>
<protein>
    <recommendedName>
        <fullName evidence="4 9">Inositol-pentakisphosphate 2-kinase</fullName>
        <ecNumber evidence="3 9">2.7.1.158</ecNumber>
    </recommendedName>
</protein>
<evidence type="ECO:0000313" key="10">
    <source>
        <dbReference type="EMBL" id="CAI4038176.1"/>
    </source>
</evidence>
<evidence type="ECO:0000256" key="5">
    <source>
        <dbReference type="ARBA" id="ARBA00022679"/>
    </source>
</evidence>
<dbReference type="Pfam" id="PF06090">
    <property type="entry name" value="Ins_P5_2-kin"/>
    <property type="match status" value="1"/>
</dbReference>
<evidence type="ECO:0000256" key="9">
    <source>
        <dbReference type="RuleBase" id="RU364126"/>
    </source>
</evidence>
<evidence type="ECO:0000256" key="1">
    <source>
        <dbReference type="ARBA" id="ARBA00003979"/>
    </source>
</evidence>
<comment type="function">
    <text evidence="9">Phosphorylates Ins(1,3,4,5,6)P5 at position 2 to form Ins(1,2,3,4,5,6)P6 (InsP6 or phytate).</text>
</comment>
<organism evidence="10 11">
    <name type="scientific">Saccharomyces mikatae IFO 1815</name>
    <dbReference type="NCBI Taxonomy" id="226126"/>
    <lineage>
        <taxon>Eukaryota</taxon>
        <taxon>Fungi</taxon>
        <taxon>Dikarya</taxon>
        <taxon>Ascomycota</taxon>
        <taxon>Saccharomycotina</taxon>
        <taxon>Saccharomycetes</taxon>
        <taxon>Saccharomycetales</taxon>
        <taxon>Saccharomycetaceae</taxon>
        <taxon>Saccharomyces</taxon>
    </lineage>
</organism>
<comment type="catalytic activity">
    <reaction evidence="9">
        <text>1D-myo-inositol 1,3,4,5,6-pentakisphosphate + ATP = 1D-myo-inositol hexakisphosphate + ADP + H(+)</text>
        <dbReference type="Rhea" id="RHEA:20313"/>
        <dbReference type="ChEBI" id="CHEBI:15378"/>
        <dbReference type="ChEBI" id="CHEBI:30616"/>
        <dbReference type="ChEBI" id="CHEBI:57733"/>
        <dbReference type="ChEBI" id="CHEBI:58130"/>
        <dbReference type="ChEBI" id="CHEBI:456216"/>
        <dbReference type="EC" id="2.7.1.158"/>
    </reaction>
</comment>
<dbReference type="AlphaFoldDB" id="A0AA35NH03"/>
<dbReference type="EC" id="2.7.1.158" evidence="3 9"/>
<dbReference type="PANTHER" id="PTHR14456">
    <property type="entry name" value="INOSITOL POLYPHOSPHATE KINASE 1"/>
    <property type="match status" value="1"/>
</dbReference>
<keyword evidence="11" id="KW-1185">Reference proteome</keyword>
<name>A0AA35NH03_SACMI</name>
<keyword evidence="5 9" id="KW-0808">Transferase</keyword>
<evidence type="ECO:0000256" key="4">
    <source>
        <dbReference type="ARBA" id="ARBA00014846"/>
    </source>
</evidence>
<evidence type="ECO:0000256" key="6">
    <source>
        <dbReference type="ARBA" id="ARBA00022741"/>
    </source>
</evidence>
<sequence>MRVIGRGGANIVIDYGDPMWLWRCCIRWPDLLSSNNSYTVKNIHYIRENVEPLLHGLICPMNLIDVDIDVVRPILSTFILNLDEKVVKIIKIKNLFNRTANLIQNDHFLKSYCSQNFQTVLLELKPKWLYYDTDYCRNCTHNVSKGREVRYCYNQLLINPSHLELTFAECKVYPDKFKAAMLNYLHDDNNVFKILYDLQKKFTENVISIKNIKSIDDVKDEHLLLMTLRDVTCFIEWNSTKDALYVNVIDVDLKPKEKWTHWIKTYNQLTSSEKIYHTSK</sequence>
<dbReference type="GeneID" id="80917387"/>
<keyword evidence="8 9" id="KW-0067">ATP-binding</keyword>
<evidence type="ECO:0000256" key="3">
    <source>
        <dbReference type="ARBA" id="ARBA00012023"/>
    </source>
</evidence>
<gene>
    <name evidence="10" type="primary">SMKI04G5160</name>
    <name evidence="10" type="ORF">SMKI_04G5160</name>
</gene>
<comment type="domain">
    <text evidence="9">The EXKPK motif is conserved in inositol-pentakisphosphate 2-kinases of both family 1 and 2.</text>
</comment>
<dbReference type="RefSeq" id="XP_056081291.1">
    <property type="nucleotide sequence ID" value="XM_056221507.1"/>
</dbReference>
<dbReference type="InterPro" id="IPR009286">
    <property type="entry name" value="Ins_P5_2-kin"/>
</dbReference>
<evidence type="ECO:0000313" key="11">
    <source>
        <dbReference type="Proteomes" id="UP001161438"/>
    </source>
</evidence>
<dbReference type="GO" id="GO:0005634">
    <property type="term" value="C:nucleus"/>
    <property type="evidence" value="ECO:0007669"/>
    <property type="project" value="TreeGrafter"/>
</dbReference>
<dbReference type="GO" id="GO:0035299">
    <property type="term" value="F:inositol-1,3,4,5,6-pentakisphosphate 2-kinase activity"/>
    <property type="evidence" value="ECO:0007669"/>
    <property type="project" value="UniProtKB-EC"/>
</dbReference>
<dbReference type="PANTHER" id="PTHR14456:SF2">
    <property type="entry name" value="INOSITOL-PENTAKISPHOSPHATE 2-KINASE"/>
    <property type="match status" value="1"/>
</dbReference>
<reference evidence="10" key="1">
    <citation type="submission" date="2022-10" db="EMBL/GenBank/DDBJ databases">
        <authorList>
            <person name="Byrne P K."/>
        </authorList>
    </citation>
    <scope>NUCLEOTIDE SEQUENCE</scope>
    <source>
        <strain evidence="10">IFO1815</strain>
    </source>
</reference>
<dbReference type="GO" id="GO:0032958">
    <property type="term" value="P:inositol phosphate biosynthetic process"/>
    <property type="evidence" value="ECO:0007669"/>
    <property type="project" value="TreeGrafter"/>
</dbReference>
<evidence type="ECO:0000256" key="8">
    <source>
        <dbReference type="ARBA" id="ARBA00022840"/>
    </source>
</evidence>
<proteinExistence type="inferred from homology"/>
<keyword evidence="7 9" id="KW-0418">Kinase</keyword>
<comment type="function">
    <text evidence="1">Has kinase activity and phosphorylates inositol-1,3,4,5,6-pentakisphosphate (Ins(1,3,4,5,6)P5) to produce 1,2,3,4,5,6-hexakisphosphate (InsP6), also known as phytate.</text>
</comment>
<keyword evidence="6 9" id="KW-0547">Nucleotide-binding</keyword>
<dbReference type="GO" id="GO:0005524">
    <property type="term" value="F:ATP binding"/>
    <property type="evidence" value="ECO:0007669"/>
    <property type="project" value="UniProtKB-KW"/>
</dbReference>
<comment type="similarity">
    <text evidence="2">Belongs to the IPK1 type 1 family.</text>
</comment>